<name>A0A7U2F097_PHANO</name>
<dbReference type="VEuPathDB" id="FungiDB:JI435_408910"/>
<evidence type="ECO:0000313" key="1">
    <source>
        <dbReference type="EMBL" id="QRC96399.1"/>
    </source>
</evidence>
<sequence>MGVCFDFRHCHAMLTQAPDEYLLLFKPNLSKLNDNALFPTRGFLRSDGSLLLVEHISTCLGAVCQWNTVTRSLLRPMPAKAHWTFWYRTTTQQATRPQRLYL</sequence>
<protein>
    <submittedName>
        <fullName evidence="1">Uncharacterized protein</fullName>
    </submittedName>
</protein>
<dbReference type="Proteomes" id="UP000663193">
    <property type="component" value="Chromosome 6"/>
</dbReference>
<proteinExistence type="predicted"/>
<dbReference type="AlphaFoldDB" id="A0A7U2F097"/>
<reference evidence="2" key="1">
    <citation type="journal article" date="2021" name="BMC Genomics">
        <title>Chromosome-level genome assembly and manually-curated proteome of model necrotroph Parastagonospora nodorum Sn15 reveals a genome-wide trove of candidate effector homologs, and redundancy of virulence-related functions within an accessory chromosome.</title>
        <authorList>
            <person name="Bertazzoni S."/>
            <person name="Jones D.A.B."/>
            <person name="Phan H.T."/>
            <person name="Tan K.-C."/>
            <person name="Hane J.K."/>
        </authorList>
    </citation>
    <scope>NUCLEOTIDE SEQUENCE [LARGE SCALE GENOMIC DNA]</scope>
    <source>
        <strain evidence="2">SN15 / ATCC MYA-4574 / FGSC 10173)</strain>
    </source>
</reference>
<accession>A0A7U2F097</accession>
<dbReference type="EMBL" id="CP069028">
    <property type="protein sequence ID" value="QRC96399.1"/>
    <property type="molecule type" value="Genomic_DNA"/>
</dbReference>
<keyword evidence="2" id="KW-1185">Reference proteome</keyword>
<evidence type="ECO:0000313" key="2">
    <source>
        <dbReference type="Proteomes" id="UP000663193"/>
    </source>
</evidence>
<gene>
    <name evidence="1" type="ORF">JI435_408910</name>
</gene>
<organism evidence="1 2">
    <name type="scientific">Phaeosphaeria nodorum (strain SN15 / ATCC MYA-4574 / FGSC 10173)</name>
    <name type="common">Glume blotch fungus</name>
    <name type="synonym">Parastagonospora nodorum</name>
    <dbReference type="NCBI Taxonomy" id="321614"/>
    <lineage>
        <taxon>Eukaryota</taxon>
        <taxon>Fungi</taxon>
        <taxon>Dikarya</taxon>
        <taxon>Ascomycota</taxon>
        <taxon>Pezizomycotina</taxon>
        <taxon>Dothideomycetes</taxon>
        <taxon>Pleosporomycetidae</taxon>
        <taxon>Pleosporales</taxon>
        <taxon>Pleosporineae</taxon>
        <taxon>Phaeosphaeriaceae</taxon>
        <taxon>Parastagonospora</taxon>
    </lineage>
</organism>